<sequence>SFIDTHVHIESSMVTPPEFARVVLPHGVTTVVTAPHEIGNVCGEAGIQYMLDASEGLPLDVRVMLPSCVPCTPFEHAGAQLTADKLRPFYGHPRVLGLAEVMDYPSVAKGDADMVRKLADAADAQCFIDGHGAGLESDAINVY</sequence>
<gene>
    <name evidence="3" type="ORF">GNF83_20870</name>
</gene>
<reference evidence="3" key="1">
    <citation type="submission" date="2019-11" db="EMBL/GenBank/DDBJ databases">
        <title>Characterization of Clostridium perfringens isolates from swine manure treated agricultural soils.</title>
        <authorList>
            <person name="Wushke S.T."/>
        </authorList>
    </citation>
    <scope>NUCLEOTIDE SEQUENCE</scope>
    <source>
        <strain evidence="3">X62</strain>
    </source>
</reference>
<protein>
    <submittedName>
        <fullName evidence="3">Amidohydrolase family protein</fullName>
    </submittedName>
</protein>
<evidence type="ECO:0000313" key="3">
    <source>
        <dbReference type="EMBL" id="MDZ7543571.1"/>
    </source>
</evidence>
<feature type="domain" description="Amidohydrolase-related" evidence="2">
    <location>
        <begin position="2"/>
        <end position="141"/>
    </location>
</feature>
<dbReference type="InterPro" id="IPR006680">
    <property type="entry name" value="Amidohydro-rel"/>
</dbReference>
<dbReference type="PANTHER" id="PTHR11113:SF2">
    <property type="entry name" value="ADENINE DEAMINASE"/>
    <property type="match status" value="1"/>
</dbReference>
<dbReference type="Pfam" id="PF01979">
    <property type="entry name" value="Amidohydro_1"/>
    <property type="match status" value="1"/>
</dbReference>
<name>A0AAW9KA36_CLOPF</name>
<proteinExistence type="predicted"/>
<dbReference type="SUPFAM" id="SSF51556">
    <property type="entry name" value="Metallo-dependent hydrolases"/>
    <property type="match status" value="1"/>
</dbReference>
<organism evidence="3 4">
    <name type="scientific">Clostridium perfringens</name>
    <dbReference type="NCBI Taxonomy" id="1502"/>
    <lineage>
        <taxon>Bacteria</taxon>
        <taxon>Bacillati</taxon>
        <taxon>Bacillota</taxon>
        <taxon>Clostridia</taxon>
        <taxon>Eubacteriales</taxon>
        <taxon>Clostridiaceae</taxon>
        <taxon>Clostridium</taxon>
    </lineage>
</organism>
<dbReference type="EMBL" id="WNUR01001342">
    <property type="protein sequence ID" value="MDZ7543571.1"/>
    <property type="molecule type" value="Genomic_DNA"/>
</dbReference>
<dbReference type="PANTHER" id="PTHR11113">
    <property type="entry name" value="N-ACETYLGLUCOSAMINE-6-PHOSPHATE DEACETYLASE"/>
    <property type="match status" value="1"/>
</dbReference>
<feature type="non-terminal residue" evidence="3">
    <location>
        <position position="1"/>
    </location>
</feature>
<dbReference type="AlphaFoldDB" id="A0AAW9KA36"/>
<evidence type="ECO:0000259" key="2">
    <source>
        <dbReference type="Pfam" id="PF01979"/>
    </source>
</evidence>
<keyword evidence="1" id="KW-0378">Hydrolase</keyword>
<evidence type="ECO:0000256" key="1">
    <source>
        <dbReference type="ARBA" id="ARBA00022801"/>
    </source>
</evidence>
<feature type="non-terminal residue" evidence="3">
    <location>
        <position position="143"/>
    </location>
</feature>
<dbReference type="Gene3D" id="3.20.20.140">
    <property type="entry name" value="Metal-dependent hydrolases"/>
    <property type="match status" value="1"/>
</dbReference>
<comment type="caution">
    <text evidence="3">The sequence shown here is derived from an EMBL/GenBank/DDBJ whole genome shotgun (WGS) entry which is preliminary data.</text>
</comment>
<accession>A0AAW9KA36</accession>
<dbReference type="InterPro" id="IPR032466">
    <property type="entry name" value="Metal_Hydrolase"/>
</dbReference>
<evidence type="ECO:0000313" key="4">
    <source>
        <dbReference type="Proteomes" id="UP001288944"/>
    </source>
</evidence>
<dbReference type="GO" id="GO:0000034">
    <property type="term" value="F:adenine deaminase activity"/>
    <property type="evidence" value="ECO:0007669"/>
    <property type="project" value="TreeGrafter"/>
</dbReference>
<dbReference type="Proteomes" id="UP001288944">
    <property type="component" value="Unassembled WGS sequence"/>
</dbReference>